<evidence type="ECO:0000256" key="2">
    <source>
        <dbReference type="ARBA" id="ARBA00022448"/>
    </source>
</evidence>
<dbReference type="InterPro" id="IPR020846">
    <property type="entry name" value="MFS_dom"/>
</dbReference>
<evidence type="ECO:0000259" key="8">
    <source>
        <dbReference type="PROSITE" id="PS50850"/>
    </source>
</evidence>
<evidence type="ECO:0000313" key="9">
    <source>
        <dbReference type="EMBL" id="GMA91584.1"/>
    </source>
</evidence>
<comment type="caution">
    <text evidence="9">The sequence shown here is derived from an EMBL/GenBank/DDBJ whole genome shotgun (WGS) entry which is preliminary data.</text>
</comment>
<dbReference type="Gene3D" id="1.20.1720.10">
    <property type="entry name" value="Multidrug resistance protein D"/>
    <property type="match status" value="1"/>
</dbReference>
<feature type="transmembrane region" description="Helical" evidence="7">
    <location>
        <begin position="332"/>
        <end position="355"/>
    </location>
</feature>
<dbReference type="Pfam" id="PF07690">
    <property type="entry name" value="MFS_1"/>
    <property type="match status" value="1"/>
</dbReference>
<feature type="transmembrane region" description="Helical" evidence="7">
    <location>
        <begin position="302"/>
        <end position="320"/>
    </location>
</feature>
<feature type="transmembrane region" description="Helical" evidence="7">
    <location>
        <begin position="50"/>
        <end position="71"/>
    </location>
</feature>
<reference evidence="10" key="1">
    <citation type="journal article" date="2019" name="Int. J. Syst. Evol. Microbiol.">
        <title>The Global Catalogue of Microorganisms (GCM) 10K type strain sequencing project: providing services to taxonomists for standard genome sequencing and annotation.</title>
        <authorList>
            <consortium name="The Broad Institute Genomics Platform"/>
            <consortium name="The Broad Institute Genome Sequencing Center for Infectious Disease"/>
            <person name="Wu L."/>
            <person name="Ma J."/>
        </authorList>
    </citation>
    <scope>NUCLEOTIDE SEQUENCE [LARGE SCALE GENOMIC DNA]</scope>
    <source>
        <strain evidence="10">NBRC 108755</strain>
    </source>
</reference>
<gene>
    <name evidence="9" type="ORF">GCM10025869_21130</name>
</gene>
<feature type="transmembrane region" description="Helical" evidence="7">
    <location>
        <begin position="438"/>
        <end position="461"/>
    </location>
</feature>
<keyword evidence="3 7" id="KW-0812">Transmembrane</keyword>
<dbReference type="RefSeq" id="WP_284300015.1">
    <property type="nucleotide sequence ID" value="NZ_BSVA01000001.1"/>
</dbReference>
<dbReference type="InterPro" id="IPR011701">
    <property type="entry name" value="MFS"/>
</dbReference>
<name>A0ABQ6JWF6_9MICO</name>
<dbReference type="PANTHER" id="PTHR23501:SF191">
    <property type="entry name" value="VACUOLAR BASIC AMINO ACID TRANSPORTER 4"/>
    <property type="match status" value="1"/>
</dbReference>
<feature type="transmembrane region" description="Helical" evidence="7">
    <location>
        <begin position="204"/>
        <end position="222"/>
    </location>
</feature>
<dbReference type="PANTHER" id="PTHR23501">
    <property type="entry name" value="MAJOR FACILITATOR SUPERFAMILY"/>
    <property type="match status" value="1"/>
</dbReference>
<comment type="subcellular location">
    <subcellularLocation>
        <location evidence="1">Cell inner membrane</location>
        <topology evidence="1">Multi-pass membrane protein</topology>
    </subcellularLocation>
</comment>
<keyword evidence="10" id="KW-1185">Reference proteome</keyword>
<sequence length="490" mass="50440">MDAMTKTDVGLRSERGPILLAVMVATAVVAMDVTVIATAVTSIVGDIGGFAQFPWLFSAYVLAQSVTVPVYAKLADTIGRKRIILFGLSVFLLGSVLCALAWDMPSLTAFRAVQGIGAGAILPITITIVGDIYTIEERARTQGYLASVWAIAAVAGPSLGGLFAMIDFWRGIFLINIPLCALAIWLLARGYHETLERRAHRIDYAGAALLTVSLSLLLLGVLEGGNSWAWISPASFGVFGAGLAVLVAFVLVERRATEPVLALWVLTRRLLRATNLVSLAVGAALIGLTAFVPTYLVVGVGASPLVAGLALATLTIGWPIAASLSGRVYLRFGFRSTSILGAVLVVAGTAALAAFGPAPSIVTVAIVSFVIGLGFGFASVPALIAAQSSVGWDERGVVTGANMFARSVGQALGAAVLGAVANAVIADLGGDETDPATMIFASTAVFVGASVVAVLLLAAALMMPRERRTPDPTAVASEPEPVTGPVPDAS</sequence>
<proteinExistence type="predicted"/>
<dbReference type="PROSITE" id="PS50850">
    <property type="entry name" value="MFS"/>
    <property type="match status" value="1"/>
</dbReference>
<dbReference type="EMBL" id="BSVA01000001">
    <property type="protein sequence ID" value="GMA91584.1"/>
    <property type="molecule type" value="Genomic_DNA"/>
</dbReference>
<feature type="transmembrane region" description="Helical" evidence="7">
    <location>
        <begin position="361"/>
        <end position="386"/>
    </location>
</feature>
<feature type="transmembrane region" description="Helical" evidence="7">
    <location>
        <begin position="228"/>
        <end position="252"/>
    </location>
</feature>
<evidence type="ECO:0000256" key="3">
    <source>
        <dbReference type="ARBA" id="ARBA00022692"/>
    </source>
</evidence>
<dbReference type="SUPFAM" id="SSF103473">
    <property type="entry name" value="MFS general substrate transporter"/>
    <property type="match status" value="1"/>
</dbReference>
<keyword evidence="2" id="KW-0813">Transport</keyword>
<feature type="transmembrane region" description="Helical" evidence="7">
    <location>
        <begin position="83"/>
        <end position="102"/>
    </location>
</feature>
<evidence type="ECO:0000256" key="4">
    <source>
        <dbReference type="ARBA" id="ARBA00022989"/>
    </source>
</evidence>
<organism evidence="9 10">
    <name type="scientific">Homoserinibacter gongjuensis</name>
    <dbReference type="NCBI Taxonomy" id="1162968"/>
    <lineage>
        <taxon>Bacteria</taxon>
        <taxon>Bacillati</taxon>
        <taxon>Actinomycetota</taxon>
        <taxon>Actinomycetes</taxon>
        <taxon>Micrococcales</taxon>
        <taxon>Microbacteriaceae</taxon>
        <taxon>Homoserinibacter</taxon>
    </lineage>
</organism>
<evidence type="ECO:0000256" key="5">
    <source>
        <dbReference type="ARBA" id="ARBA00023136"/>
    </source>
</evidence>
<evidence type="ECO:0000256" key="7">
    <source>
        <dbReference type="SAM" id="Phobius"/>
    </source>
</evidence>
<protein>
    <submittedName>
        <fullName evidence="9">MFS transporter</fullName>
    </submittedName>
</protein>
<feature type="transmembrane region" description="Helical" evidence="7">
    <location>
        <begin position="144"/>
        <end position="166"/>
    </location>
</feature>
<feature type="domain" description="Major facilitator superfamily (MFS) profile" evidence="8">
    <location>
        <begin position="18"/>
        <end position="467"/>
    </location>
</feature>
<feature type="transmembrane region" description="Helical" evidence="7">
    <location>
        <begin position="20"/>
        <end position="44"/>
    </location>
</feature>
<dbReference type="Gene3D" id="1.20.1250.20">
    <property type="entry name" value="MFS general substrate transporter like domains"/>
    <property type="match status" value="1"/>
</dbReference>
<dbReference type="Proteomes" id="UP001157069">
    <property type="component" value="Unassembled WGS sequence"/>
</dbReference>
<dbReference type="PRINTS" id="PR01036">
    <property type="entry name" value="TCRTETB"/>
</dbReference>
<feature type="transmembrane region" description="Helical" evidence="7">
    <location>
        <begin position="273"/>
        <end position="296"/>
    </location>
</feature>
<accession>A0ABQ6JWF6</accession>
<dbReference type="InterPro" id="IPR036259">
    <property type="entry name" value="MFS_trans_sf"/>
</dbReference>
<keyword evidence="5 7" id="KW-0472">Membrane</keyword>
<feature type="transmembrane region" description="Helical" evidence="7">
    <location>
        <begin position="108"/>
        <end position="132"/>
    </location>
</feature>
<evidence type="ECO:0000256" key="6">
    <source>
        <dbReference type="SAM" id="MobiDB-lite"/>
    </source>
</evidence>
<feature type="transmembrane region" description="Helical" evidence="7">
    <location>
        <begin position="172"/>
        <end position="192"/>
    </location>
</feature>
<feature type="transmembrane region" description="Helical" evidence="7">
    <location>
        <begin position="407"/>
        <end position="426"/>
    </location>
</feature>
<evidence type="ECO:0000256" key="1">
    <source>
        <dbReference type="ARBA" id="ARBA00004429"/>
    </source>
</evidence>
<feature type="region of interest" description="Disordered" evidence="6">
    <location>
        <begin position="468"/>
        <end position="490"/>
    </location>
</feature>
<evidence type="ECO:0000313" key="10">
    <source>
        <dbReference type="Proteomes" id="UP001157069"/>
    </source>
</evidence>
<keyword evidence="4 7" id="KW-1133">Transmembrane helix</keyword>